<accession>A0ABW7NFX6</accession>
<keyword evidence="6" id="KW-1185">Reference proteome</keyword>
<evidence type="ECO:0000313" key="5">
    <source>
        <dbReference type="EMBL" id="MFH6985940.1"/>
    </source>
</evidence>
<dbReference type="Gene3D" id="1.10.10.60">
    <property type="entry name" value="Homeodomain-like"/>
    <property type="match status" value="1"/>
</dbReference>
<reference evidence="5 6" key="1">
    <citation type="journal article" date="2013" name="Int. J. Syst. Evol. Microbiol.">
        <title>Marinoscillum luteum sp. nov., isolated from marine sediment.</title>
        <authorList>
            <person name="Cha I.T."/>
            <person name="Park S.J."/>
            <person name="Kim S.J."/>
            <person name="Kim J.G."/>
            <person name="Jung M.Y."/>
            <person name="Shin K.S."/>
            <person name="Kwon K.K."/>
            <person name="Yang S.H."/>
            <person name="Seo Y.S."/>
            <person name="Rhee S.K."/>
        </authorList>
    </citation>
    <scope>NUCLEOTIDE SEQUENCE [LARGE SCALE GENOMIC DNA]</scope>
    <source>
        <strain evidence="5 6">KCTC 23939</strain>
    </source>
</reference>
<feature type="domain" description="HTH tetR-type" evidence="4">
    <location>
        <begin position="14"/>
        <end position="58"/>
    </location>
</feature>
<evidence type="ECO:0000259" key="4">
    <source>
        <dbReference type="Pfam" id="PF00440"/>
    </source>
</evidence>
<gene>
    <name evidence="5" type="ORF">ACHKAR_20975</name>
</gene>
<dbReference type="Proteomes" id="UP001610063">
    <property type="component" value="Unassembled WGS sequence"/>
</dbReference>
<keyword evidence="2" id="KW-0238">DNA-binding</keyword>
<dbReference type="SUPFAM" id="SSF46689">
    <property type="entry name" value="Homeodomain-like"/>
    <property type="match status" value="1"/>
</dbReference>
<evidence type="ECO:0000256" key="3">
    <source>
        <dbReference type="ARBA" id="ARBA00023163"/>
    </source>
</evidence>
<evidence type="ECO:0000256" key="2">
    <source>
        <dbReference type="ARBA" id="ARBA00023125"/>
    </source>
</evidence>
<dbReference type="PANTHER" id="PTHR47506:SF1">
    <property type="entry name" value="HTH-TYPE TRANSCRIPTIONAL REGULATOR YJDC"/>
    <property type="match status" value="1"/>
</dbReference>
<dbReference type="InterPro" id="IPR036271">
    <property type="entry name" value="Tet_transcr_reg_TetR-rel_C_sf"/>
</dbReference>
<evidence type="ECO:0000313" key="6">
    <source>
        <dbReference type="Proteomes" id="UP001610063"/>
    </source>
</evidence>
<name>A0ABW7NFX6_9BACT</name>
<evidence type="ECO:0000256" key="1">
    <source>
        <dbReference type="ARBA" id="ARBA00023015"/>
    </source>
</evidence>
<dbReference type="InterPro" id="IPR009057">
    <property type="entry name" value="Homeodomain-like_sf"/>
</dbReference>
<keyword evidence="3" id="KW-0804">Transcription</keyword>
<comment type="caution">
    <text evidence="5">The sequence shown here is derived from an EMBL/GenBank/DDBJ whole genome shotgun (WGS) entry which is preliminary data.</text>
</comment>
<dbReference type="EMBL" id="JBIPKE010000020">
    <property type="protein sequence ID" value="MFH6985940.1"/>
    <property type="molecule type" value="Genomic_DNA"/>
</dbReference>
<dbReference type="Pfam" id="PF00440">
    <property type="entry name" value="TetR_N"/>
    <property type="match status" value="1"/>
</dbReference>
<proteinExistence type="predicted"/>
<dbReference type="InterPro" id="IPR001647">
    <property type="entry name" value="HTH_TetR"/>
</dbReference>
<dbReference type="Gene3D" id="1.10.357.10">
    <property type="entry name" value="Tetracycline Repressor, domain 2"/>
    <property type="match status" value="1"/>
</dbReference>
<protein>
    <submittedName>
        <fullName evidence="5">TetR/AcrR family transcriptional regulator</fullName>
    </submittedName>
</protein>
<keyword evidence="1" id="KW-0805">Transcription regulation</keyword>
<organism evidence="5 6">
    <name type="scientific">Marinoscillum luteum</name>
    <dbReference type="NCBI Taxonomy" id="861051"/>
    <lineage>
        <taxon>Bacteria</taxon>
        <taxon>Pseudomonadati</taxon>
        <taxon>Bacteroidota</taxon>
        <taxon>Cytophagia</taxon>
        <taxon>Cytophagales</taxon>
        <taxon>Reichenbachiellaceae</taxon>
        <taxon>Marinoscillum</taxon>
    </lineage>
</organism>
<sequence length="192" mass="21712">MAGRPKIFDEEQALDKAIAVFWEKGYENASAENLLKAMGIGKGSFYHSYKGGKQELFEKSVNRVGSHYMKDFKQALRDSARPTEEIRKFFYAVADPESQFGKFGCYFVNAVLQVDDEHLKCVAANQLDVVRQLFMEAIDREKNAGYLKTALSTELIGLHLQSLWAGVNVIRNAGRSAKEVREVIKLNLEILK</sequence>
<dbReference type="SUPFAM" id="SSF48498">
    <property type="entry name" value="Tetracyclin repressor-like, C-terminal domain"/>
    <property type="match status" value="1"/>
</dbReference>
<dbReference type="PANTHER" id="PTHR47506">
    <property type="entry name" value="TRANSCRIPTIONAL REGULATORY PROTEIN"/>
    <property type="match status" value="1"/>
</dbReference>
<dbReference type="RefSeq" id="WP_395419398.1">
    <property type="nucleotide sequence ID" value="NZ_JBIPKE010000020.1"/>
</dbReference>